<evidence type="ECO:0000313" key="4">
    <source>
        <dbReference type="EMBL" id="GAU46438.1"/>
    </source>
</evidence>
<keyword evidence="5" id="KW-1185">Reference proteome</keyword>
<feature type="compositionally biased region" description="Pro residues" evidence="2">
    <location>
        <begin position="8"/>
        <end position="22"/>
    </location>
</feature>
<dbReference type="EMBL" id="DF974213">
    <property type="protein sequence ID" value="GAU46438.1"/>
    <property type="molecule type" value="Genomic_DNA"/>
</dbReference>
<keyword evidence="1" id="KW-0862">Zinc</keyword>
<dbReference type="GO" id="GO:0004523">
    <property type="term" value="F:RNA-DNA hybrid ribonuclease activity"/>
    <property type="evidence" value="ECO:0007669"/>
    <property type="project" value="InterPro"/>
</dbReference>
<dbReference type="Proteomes" id="UP000242715">
    <property type="component" value="Unassembled WGS sequence"/>
</dbReference>
<dbReference type="Pfam" id="PF14111">
    <property type="entry name" value="DUF4283"/>
    <property type="match status" value="1"/>
</dbReference>
<dbReference type="InterPro" id="IPR001878">
    <property type="entry name" value="Znf_CCHC"/>
</dbReference>
<feature type="compositionally biased region" description="Polar residues" evidence="2">
    <location>
        <begin position="331"/>
        <end position="352"/>
    </location>
</feature>
<feature type="region of interest" description="Disordered" evidence="2">
    <location>
        <begin position="1"/>
        <end position="27"/>
    </location>
</feature>
<accession>A0A2Z6NQ50</accession>
<evidence type="ECO:0000313" key="5">
    <source>
        <dbReference type="Proteomes" id="UP000242715"/>
    </source>
</evidence>
<dbReference type="GO" id="GO:0008270">
    <property type="term" value="F:zinc ion binding"/>
    <property type="evidence" value="ECO:0007669"/>
    <property type="project" value="UniProtKB-KW"/>
</dbReference>
<dbReference type="PANTHER" id="PTHR31286:SF171">
    <property type="entry name" value="CCHC-TYPE DOMAIN-CONTAINING PROTEIN"/>
    <property type="match status" value="1"/>
</dbReference>
<feature type="compositionally biased region" description="Basic residues" evidence="2">
    <location>
        <begin position="318"/>
        <end position="327"/>
    </location>
</feature>
<dbReference type="OrthoDB" id="1436539at2759"/>
<evidence type="ECO:0000256" key="2">
    <source>
        <dbReference type="SAM" id="MobiDB-lite"/>
    </source>
</evidence>
<proteinExistence type="predicted"/>
<feature type="compositionally biased region" description="Basic and acidic residues" evidence="2">
    <location>
        <begin position="426"/>
        <end position="436"/>
    </location>
</feature>
<dbReference type="PANTHER" id="PTHR31286">
    <property type="entry name" value="GLYCINE-RICH CELL WALL STRUCTURAL PROTEIN 1.8-LIKE"/>
    <property type="match status" value="1"/>
</dbReference>
<dbReference type="InterPro" id="IPR040256">
    <property type="entry name" value="At4g02000-like"/>
</dbReference>
<keyword evidence="1" id="KW-0863">Zinc-finger</keyword>
<dbReference type="InterPro" id="IPR036691">
    <property type="entry name" value="Endo/exonu/phosph_ase_sf"/>
</dbReference>
<feature type="domain" description="CCHC-type" evidence="3">
    <location>
        <begin position="227"/>
        <end position="240"/>
    </location>
</feature>
<dbReference type="InterPro" id="IPR044730">
    <property type="entry name" value="RNase_H-like_dom_plant"/>
</dbReference>
<organism evidence="4 5">
    <name type="scientific">Trifolium subterraneum</name>
    <name type="common">Subterranean clover</name>
    <dbReference type="NCBI Taxonomy" id="3900"/>
    <lineage>
        <taxon>Eukaryota</taxon>
        <taxon>Viridiplantae</taxon>
        <taxon>Streptophyta</taxon>
        <taxon>Embryophyta</taxon>
        <taxon>Tracheophyta</taxon>
        <taxon>Spermatophyta</taxon>
        <taxon>Magnoliopsida</taxon>
        <taxon>eudicotyledons</taxon>
        <taxon>Gunneridae</taxon>
        <taxon>Pentapetalae</taxon>
        <taxon>rosids</taxon>
        <taxon>fabids</taxon>
        <taxon>Fabales</taxon>
        <taxon>Fabaceae</taxon>
        <taxon>Papilionoideae</taxon>
        <taxon>50 kb inversion clade</taxon>
        <taxon>NPAAA clade</taxon>
        <taxon>Hologalegina</taxon>
        <taxon>IRL clade</taxon>
        <taxon>Trifolieae</taxon>
        <taxon>Trifolium</taxon>
    </lineage>
</organism>
<dbReference type="InterPro" id="IPR005135">
    <property type="entry name" value="Endo/exonuclease/phosphatase"/>
</dbReference>
<reference evidence="5" key="1">
    <citation type="journal article" date="2017" name="Front. Plant Sci.">
        <title>Climate Clever Clovers: New Paradigm to Reduce the Environmental Footprint of Ruminants by Breeding Low Methanogenic Forages Utilizing Haplotype Variation.</title>
        <authorList>
            <person name="Kaur P."/>
            <person name="Appels R."/>
            <person name="Bayer P.E."/>
            <person name="Keeble-Gagnere G."/>
            <person name="Wang J."/>
            <person name="Hirakawa H."/>
            <person name="Shirasawa K."/>
            <person name="Vercoe P."/>
            <person name="Stefanova K."/>
            <person name="Durmic Z."/>
            <person name="Nichols P."/>
            <person name="Revell C."/>
            <person name="Isobe S.N."/>
            <person name="Edwards D."/>
            <person name="Erskine W."/>
        </authorList>
    </citation>
    <scope>NUCLEOTIDE SEQUENCE [LARGE SCALE GENOMIC DNA]</scope>
    <source>
        <strain evidence="5">cv. Daliak</strain>
    </source>
</reference>
<dbReference type="AlphaFoldDB" id="A0A2Z6NQ50"/>
<dbReference type="GO" id="GO:0003676">
    <property type="term" value="F:nucleic acid binding"/>
    <property type="evidence" value="ECO:0007669"/>
    <property type="project" value="InterPro"/>
</dbReference>
<gene>
    <name evidence="4" type="ORF">TSUD_91560</name>
</gene>
<evidence type="ECO:0000256" key="1">
    <source>
        <dbReference type="PROSITE-ProRule" id="PRU00047"/>
    </source>
</evidence>
<protein>
    <recommendedName>
        <fullName evidence="3">CCHC-type domain-containing protein</fullName>
    </recommendedName>
</protein>
<feature type="region of interest" description="Disordered" evidence="2">
    <location>
        <begin position="300"/>
        <end position="361"/>
    </location>
</feature>
<dbReference type="SUPFAM" id="SSF56219">
    <property type="entry name" value="DNase I-like"/>
    <property type="match status" value="1"/>
</dbReference>
<dbReference type="CDD" id="cd06222">
    <property type="entry name" value="RNase_H_like"/>
    <property type="match status" value="1"/>
</dbReference>
<dbReference type="InterPro" id="IPR002156">
    <property type="entry name" value="RNaseH_domain"/>
</dbReference>
<dbReference type="InterPro" id="IPR025558">
    <property type="entry name" value="DUF4283"/>
</dbReference>
<keyword evidence="1" id="KW-0479">Metal-binding</keyword>
<evidence type="ECO:0000259" key="3">
    <source>
        <dbReference type="PROSITE" id="PS50158"/>
    </source>
</evidence>
<name>A0A2Z6NQ50_TRISU</name>
<dbReference type="Gene3D" id="3.60.10.10">
    <property type="entry name" value="Endonuclease/exonuclease/phosphatase"/>
    <property type="match status" value="1"/>
</dbReference>
<dbReference type="PROSITE" id="PS50158">
    <property type="entry name" value="ZF_CCHC"/>
    <property type="match status" value="1"/>
</dbReference>
<sequence length="1179" mass="135716">MDFTFTAPQPPPSETTKPPEPPDCGGDDGHLASRNINKVSFRDKVLGNQALRGREKVDLLANKMAQVELIQGNRLMPMLHVKLENIWKLAGGIELMNVGNSFYMVKFDSEEDKNKVINGGLWMIYDHYLAISLWTPTFNAATTKIDRTMVWIRIPSLNLVYYDESLLWALSSMVGKPVKVDLHTLNVARGRFARMCVEIDLGQPVVGRVGINGEWYQVQYEGLHIICTRCGCYGHLQKDCAIPNGSVEMMEHRILFMGEWIRVERKKRNNKTNSRNFVATPQQQKSVISSPDMEVLTNKLSNTQKEDNGFQVGSNQKSRTKFKKKRPRIENVTTNSKGLKPSQSPSNKSTENYAGERTTTKGRVPELKTHAGENNYNKSGVEANVRSNIETFDTSSSHNHKPQPFTSTHASLDGHTPQHFMQSDTHMGEARVKSNEEVNPSNSQEMNKAWVDVMEKDMDRWLLTVVYASPRDHERSETWHQIRNLATTITDPWLVMGDFNEIASPIEKKGGVPANKIKCLQFNRWINECSLMEVTTIGTKFTWRGPQWNGRDRVFKKLDRVLCNVSWRLRYHEGIAKVLPRVHSDHHPIIVLLEGEPNVGRNRPFRFEAAWTTRDNFQQFLQENWTRERDLVFLLSNLTNNLKVWNRDVFGNIFKRKKELLARLNGIQNSPKYGHNNFLESLKKELQDQLATTLYQEECLWYQKSRGKWITDGDRNTNFIPGRTIHHNIIVAQEMVHSMARMKGRSGPYISHLLFADDLLLFAEASIEQAHCYTPVGSLGKYLGANIDPGRTTRGRFNHIIEKIQNRLSGWKHQCLSMAGRLTLSKSVLSSIPYYHMQYTKLPKTLCDEIEKIQRGFLWGDTDQTRKPHLISWEVCCLPKVEGGLSIKSPHQMNEAFLMKILWNMINRPDDLWCKVLYKKYGRNTDLRVSINAKPYDSHLWKALSGIGDQFRRHTVWQMGNGQKVNFWLDNWMRDGNSLMNHSTQQIIDTTLTVKDTLTDTGEWDINFLTANLPLTIVNQLVAIPAPKDTDDPNSLGWRGTNTPHNKEWQTIFMVACWHLWTWRNKSIFEDDFRRPNNPTHVILKMAMEIDRCEQTHLNGWPRQKDTVFIGWKQPREGWIKLNCDGAHKSSMNLSGCGGLLRDNNGICLSSFARKIGSCDALHAEMWGMYIRMDLARRK</sequence>
<feature type="region of interest" description="Disordered" evidence="2">
    <location>
        <begin position="393"/>
        <end position="444"/>
    </location>
</feature>
<dbReference type="Pfam" id="PF13456">
    <property type="entry name" value="RVT_3"/>
    <property type="match status" value="1"/>
</dbReference>
<dbReference type="Pfam" id="PF03372">
    <property type="entry name" value="Exo_endo_phos"/>
    <property type="match status" value="1"/>
</dbReference>